<evidence type="ECO:0000313" key="2">
    <source>
        <dbReference type="Proteomes" id="UP001057402"/>
    </source>
</evidence>
<dbReference type="Proteomes" id="UP001057402">
    <property type="component" value="Chromosome 4"/>
</dbReference>
<proteinExistence type="predicted"/>
<dbReference type="EMBL" id="CM042883">
    <property type="protein sequence ID" value="KAI4376415.1"/>
    <property type="molecule type" value="Genomic_DNA"/>
</dbReference>
<accession>A0ACB9RCJ3</accession>
<evidence type="ECO:0000313" key="1">
    <source>
        <dbReference type="EMBL" id="KAI4376415.1"/>
    </source>
</evidence>
<reference evidence="2" key="1">
    <citation type="journal article" date="2023" name="Front. Plant Sci.">
        <title>Chromosomal-level genome assembly of Melastoma candidum provides insights into trichome evolution.</title>
        <authorList>
            <person name="Zhong Y."/>
            <person name="Wu W."/>
            <person name="Sun C."/>
            <person name="Zou P."/>
            <person name="Liu Y."/>
            <person name="Dai S."/>
            <person name="Zhou R."/>
        </authorList>
    </citation>
    <scope>NUCLEOTIDE SEQUENCE [LARGE SCALE GENOMIC DNA]</scope>
</reference>
<comment type="caution">
    <text evidence="1">The sequence shown here is derived from an EMBL/GenBank/DDBJ whole genome shotgun (WGS) entry which is preliminary data.</text>
</comment>
<protein>
    <submittedName>
        <fullName evidence="1">Uncharacterized protein</fullName>
    </submittedName>
</protein>
<sequence length="497" mass="54774">MCPKCNEDSQDSCTMANSVRERKKDADSLSLSGVPRSSLTSADSAIEASGPPFVYQRRKLRRISEVVDYETEKTNEDNNLSDICLPALCSEGSITDKSRHDCHMPECELVGNEVSITPSLVLDIKKHLHVSDSKLPNQTLIRRQHGAEESSAVMMHKVIDVDSVNDSCSSKSTTELMSATVKGEVDESGECSSSSVAIIEVTDGVPMSERDFCISILSSAGLLHRSKCIQTCISKDKVDIDNGGSVSHSCKACCSEGIVTKMLACDYCEEVFHLSCCNPRMKKVPEGDWYCSACLEKKNLVRKQSASRQPARITTEIGRGRNVTASDDLHPVTLMLEDDGTYMTDVRVGKGFQADVPEWTGPVNLDADVIESFLEMDSTGVFSFNDSTSRRPLKLSNLGNWLQCRQVIDYADGETICGKWRRAPLFEVQTDKWECFCSVFWDPSHADCAVPQELETEQVLKQLKYIEMLMPRLAAKRQKTLLKDDSGGGSPGNGDIA</sequence>
<name>A0ACB9RCJ3_9MYRT</name>
<gene>
    <name evidence="1" type="ORF">MLD38_014180</name>
</gene>
<organism evidence="1 2">
    <name type="scientific">Melastoma candidum</name>
    <dbReference type="NCBI Taxonomy" id="119954"/>
    <lineage>
        <taxon>Eukaryota</taxon>
        <taxon>Viridiplantae</taxon>
        <taxon>Streptophyta</taxon>
        <taxon>Embryophyta</taxon>
        <taxon>Tracheophyta</taxon>
        <taxon>Spermatophyta</taxon>
        <taxon>Magnoliopsida</taxon>
        <taxon>eudicotyledons</taxon>
        <taxon>Gunneridae</taxon>
        <taxon>Pentapetalae</taxon>
        <taxon>rosids</taxon>
        <taxon>malvids</taxon>
        <taxon>Myrtales</taxon>
        <taxon>Melastomataceae</taxon>
        <taxon>Melastomatoideae</taxon>
        <taxon>Melastomateae</taxon>
        <taxon>Melastoma</taxon>
    </lineage>
</organism>
<keyword evidence="2" id="KW-1185">Reference proteome</keyword>